<proteinExistence type="predicted"/>
<dbReference type="CDD" id="cd18186">
    <property type="entry name" value="BTB_POZ_ZBTB_KLHL-like"/>
    <property type="match status" value="1"/>
</dbReference>
<dbReference type="AlphaFoldDB" id="A0AAN8NF35"/>
<evidence type="ECO:0000256" key="1">
    <source>
        <dbReference type="SAM" id="MobiDB-lite"/>
    </source>
</evidence>
<sequence>MADKKSNGRRGDFTSSSTNMADEADLSSLYFFDDPPLFESYRSYYQTTRKDMWKSISSRIPSQSEISDVSSVEDAASESTISGSPIRTDAYPDSEDFQSIINEYEGYEDPPCTLLPPTSFVTIADDYDCIITTSCERETRKFRVSEKVLSISSPVLRKLIVEAKDPTLRATKLDETDNGEFLGSDQDDSSTSLTLEGDPRAFEIVLQIIHYQEDDEKLENLEFDIFTQIVFLCEKYGWHKALRRWTRFWLEKYEPHALKPGYENWLYVTQVFKTKKDVAKLSKLLGESCGIFPARRSPAGPGEGRFLSRGGKVVDASLWPSDMFFQISRARDRGVNHFVFHIRAFIRLVQYPSKVCNFLCLALSHGYIMRSLEEAGLWMILSDDMQWHGSLKELQRRMSRMQFCTFTFLSPTHKCPVESAVNEIKACIRGGPCKGTCI</sequence>
<gene>
    <name evidence="2" type="ORF">TWF506_000057</name>
</gene>
<name>A0AAN8NF35_9PEZI</name>
<comment type="caution">
    <text evidence="2">The sequence shown here is derived from an EMBL/GenBank/DDBJ whole genome shotgun (WGS) entry which is preliminary data.</text>
</comment>
<evidence type="ECO:0000313" key="2">
    <source>
        <dbReference type="EMBL" id="KAK6519758.1"/>
    </source>
</evidence>
<accession>A0AAN8NF35</accession>
<feature type="region of interest" description="Disordered" evidence="1">
    <location>
        <begin position="67"/>
        <end position="89"/>
    </location>
</feature>
<dbReference type="EMBL" id="JAVHJM010000001">
    <property type="protein sequence ID" value="KAK6519758.1"/>
    <property type="molecule type" value="Genomic_DNA"/>
</dbReference>
<keyword evidence="3" id="KW-1185">Reference proteome</keyword>
<evidence type="ECO:0008006" key="4">
    <source>
        <dbReference type="Google" id="ProtNLM"/>
    </source>
</evidence>
<protein>
    <recommendedName>
        <fullName evidence="4">BTB domain-containing protein</fullName>
    </recommendedName>
</protein>
<evidence type="ECO:0000313" key="3">
    <source>
        <dbReference type="Proteomes" id="UP001307849"/>
    </source>
</evidence>
<dbReference type="Proteomes" id="UP001307849">
    <property type="component" value="Unassembled WGS sequence"/>
</dbReference>
<reference evidence="2 3" key="1">
    <citation type="submission" date="2019-10" db="EMBL/GenBank/DDBJ databases">
        <authorList>
            <person name="Palmer J.M."/>
        </authorList>
    </citation>
    <scope>NUCLEOTIDE SEQUENCE [LARGE SCALE GENOMIC DNA]</scope>
    <source>
        <strain evidence="2 3">TWF506</strain>
    </source>
</reference>
<organism evidence="2 3">
    <name type="scientific">Arthrobotrys conoides</name>
    <dbReference type="NCBI Taxonomy" id="74498"/>
    <lineage>
        <taxon>Eukaryota</taxon>
        <taxon>Fungi</taxon>
        <taxon>Dikarya</taxon>
        <taxon>Ascomycota</taxon>
        <taxon>Pezizomycotina</taxon>
        <taxon>Orbiliomycetes</taxon>
        <taxon>Orbiliales</taxon>
        <taxon>Orbiliaceae</taxon>
        <taxon>Arthrobotrys</taxon>
    </lineage>
</organism>